<dbReference type="InterPro" id="IPR006586">
    <property type="entry name" value="ADAM_Cys-rich"/>
</dbReference>
<dbReference type="SUPFAM" id="SSF55486">
    <property type="entry name" value="Metalloproteases ('zincins'), catalytic domain"/>
    <property type="match status" value="1"/>
</dbReference>
<dbReference type="GO" id="GO:0004222">
    <property type="term" value="F:metalloendopeptidase activity"/>
    <property type="evidence" value="ECO:0007669"/>
    <property type="project" value="InterPro"/>
</dbReference>
<comment type="caution">
    <text evidence="1">Lacks conserved residue(s) required for the propagation of feature annotation.</text>
</comment>
<evidence type="ECO:0000256" key="1">
    <source>
        <dbReference type="PROSITE-ProRule" id="PRU00276"/>
    </source>
</evidence>
<dbReference type="InterPro" id="IPR001762">
    <property type="entry name" value="Disintegrin_dom"/>
</dbReference>
<gene>
    <name evidence="4" type="primary">LOC110973428</name>
</gene>
<dbReference type="AlphaFoldDB" id="A0A8B7XGP8"/>
<dbReference type="InterPro" id="IPR036436">
    <property type="entry name" value="Disintegrin_dom_sf"/>
</dbReference>
<evidence type="ECO:0000259" key="2">
    <source>
        <dbReference type="PROSITE" id="PS50215"/>
    </source>
</evidence>
<sequence>MHSRYVVDPKQPGHCPSVPSGLEHANGSVSLSGLAAIIRVWSEARLNRKLVLAHAMASGESDALIDPDAAEEKLLSNEELLNRAVKVHHRRARRDVESEIKYLEMAIFCSATMISRYGGINSAFVRALDIVNQADLYFKPMDVRLVTTYIELWDGGNERITIADNLHVTLENFYQYVEANVSDTVRFDAAHLVLGTSVISSLSYYGTSKQNSICTRKAVSLSQDFSDSLTPAILAHDVGHNLYIYNDDFYTRGSKVNNKQESLAHSVGFGELLGGHVALVMVKAFVIRHQLLEIKVKSNLRNWDPKPPTEFSECSIEAFEDHLRAGFYPCLFNVPQPDELVTFRTCGNGIVEPSETCDCGTPEFLPATTLCRERINECDIPEMCSGTLGSGYCYNGHCPTRDNQCEDIWVTGATSAEVCLPLNNLAAFPFGHCGYTIGDQLLYSDCSSAEALWVLDLSQADAVNPSDVVDGTKCDDGMVCMGFNCVSLESIGLPPCPTNVEGAVCSGNGVSVF</sequence>
<dbReference type="Pfam" id="PF08516">
    <property type="entry name" value="ADAM_CR"/>
    <property type="match status" value="1"/>
</dbReference>
<protein>
    <submittedName>
        <fullName evidence="4">Hemorrhagic metalloproteinase-disintegrin-like kaouthiagin</fullName>
    </submittedName>
</protein>
<dbReference type="GO" id="GO:0006508">
    <property type="term" value="P:proteolysis"/>
    <property type="evidence" value="ECO:0007669"/>
    <property type="project" value="InterPro"/>
</dbReference>
<dbReference type="SMART" id="SM00608">
    <property type="entry name" value="ACR"/>
    <property type="match status" value="1"/>
</dbReference>
<dbReference type="SMART" id="SM00050">
    <property type="entry name" value="DISIN"/>
    <property type="match status" value="1"/>
</dbReference>
<dbReference type="OMA" id="ERSCIMA"/>
<organism evidence="3 4">
    <name type="scientific">Acanthaster planci</name>
    <name type="common">Crown-of-thorns starfish</name>
    <dbReference type="NCBI Taxonomy" id="133434"/>
    <lineage>
        <taxon>Eukaryota</taxon>
        <taxon>Metazoa</taxon>
        <taxon>Echinodermata</taxon>
        <taxon>Eleutherozoa</taxon>
        <taxon>Asterozoa</taxon>
        <taxon>Asteroidea</taxon>
        <taxon>Valvatacea</taxon>
        <taxon>Valvatida</taxon>
        <taxon>Acanthasteridae</taxon>
        <taxon>Acanthaster</taxon>
    </lineage>
</organism>
<dbReference type="Pfam" id="PF01421">
    <property type="entry name" value="Reprolysin"/>
    <property type="match status" value="1"/>
</dbReference>
<evidence type="ECO:0000313" key="4">
    <source>
        <dbReference type="RefSeq" id="XP_022079963.1"/>
    </source>
</evidence>
<dbReference type="PANTHER" id="PTHR11905">
    <property type="entry name" value="ADAM A DISINTEGRIN AND METALLOPROTEASE DOMAIN"/>
    <property type="match status" value="1"/>
</dbReference>
<dbReference type="Gene3D" id="3.40.390.10">
    <property type="entry name" value="Collagenase (Catalytic Domain)"/>
    <property type="match status" value="1"/>
</dbReference>
<dbReference type="InterPro" id="IPR024079">
    <property type="entry name" value="MetalloPept_cat_dom_sf"/>
</dbReference>
<dbReference type="PROSITE" id="PS50215">
    <property type="entry name" value="ADAM_MEPRO"/>
    <property type="match status" value="1"/>
</dbReference>
<dbReference type="KEGG" id="aplc:110973428"/>
<dbReference type="GeneID" id="110973428"/>
<accession>A0A8B7XGP8</accession>
<keyword evidence="3" id="KW-1185">Reference proteome</keyword>
<reference evidence="4" key="1">
    <citation type="submission" date="2025-08" db="UniProtKB">
        <authorList>
            <consortium name="RefSeq"/>
        </authorList>
    </citation>
    <scope>IDENTIFICATION</scope>
</reference>
<dbReference type="PANTHER" id="PTHR11905:SF159">
    <property type="entry name" value="ADAM METALLOPROTEASE"/>
    <property type="match status" value="1"/>
</dbReference>
<dbReference type="InterPro" id="IPR001590">
    <property type="entry name" value="Peptidase_M12B"/>
</dbReference>
<dbReference type="OrthoDB" id="5951731at2759"/>
<feature type="domain" description="Peptidase M12B" evidence="2">
    <location>
        <begin position="101"/>
        <end position="335"/>
    </location>
</feature>
<name>A0A8B7XGP8_ACAPL</name>
<dbReference type="RefSeq" id="XP_022079963.1">
    <property type="nucleotide sequence ID" value="XM_022224271.1"/>
</dbReference>
<evidence type="ECO:0000313" key="3">
    <source>
        <dbReference type="Proteomes" id="UP000694845"/>
    </source>
</evidence>
<dbReference type="Gene3D" id="4.10.70.10">
    <property type="entry name" value="Disintegrin domain"/>
    <property type="match status" value="1"/>
</dbReference>
<dbReference type="Proteomes" id="UP000694845">
    <property type="component" value="Unplaced"/>
</dbReference>
<proteinExistence type="predicted"/>